<dbReference type="HAMAP" id="MF_00456">
    <property type="entry name" value="ProB"/>
    <property type="match status" value="1"/>
</dbReference>
<keyword evidence="4" id="KW-0808">Transferase</keyword>
<dbReference type="InterPro" id="IPR041739">
    <property type="entry name" value="G5K_ProB"/>
</dbReference>
<evidence type="ECO:0000259" key="8">
    <source>
        <dbReference type="Pfam" id="PF00696"/>
    </source>
</evidence>
<dbReference type="InterPro" id="IPR005715">
    <property type="entry name" value="Glu_5kinase/COase_Synthase"/>
</dbReference>
<evidence type="ECO:0000313" key="9">
    <source>
        <dbReference type="EMBL" id="ORY75897.1"/>
    </source>
</evidence>
<proteinExistence type="inferred from homology"/>
<dbReference type="SUPFAM" id="SSF53633">
    <property type="entry name" value="Carbamate kinase-like"/>
    <property type="match status" value="1"/>
</dbReference>
<keyword evidence="6 9" id="KW-0418">Kinase</keyword>
<dbReference type="PANTHER" id="PTHR43654">
    <property type="entry name" value="GLUTAMATE 5-KINASE"/>
    <property type="match status" value="1"/>
</dbReference>
<evidence type="ECO:0000256" key="3">
    <source>
        <dbReference type="ARBA" id="ARBA00022650"/>
    </source>
</evidence>
<dbReference type="PRINTS" id="PR00474">
    <property type="entry name" value="GLU5KINASE"/>
</dbReference>
<evidence type="ECO:0000256" key="7">
    <source>
        <dbReference type="ARBA" id="ARBA00022840"/>
    </source>
</evidence>
<dbReference type="InterPro" id="IPR019797">
    <property type="entry name" value="Glutamate_5-kinase_CS"/>
</dbReference>
<feature type="domain" description="Aspartate/glutamate/uridylate kinase" evidence="8">
    <location>
        <begin position="26"/>
        <end position="256"/>
    </location>
</feature>
<dbReference type="GO" id="GO:0004349">
    <property type="term" value="F:glutamate 5-kinase activity"/>
    <property type="evidence" value="ECO:0007669"/>
    <property type="project" value="InterPro"/>
</dbReference>
<evidence type="ECO:0000256" key="4">
    <source>
        <dbReference type="ARBA" id="ARBA00022679"/>
    </source>
</evidence>
<dbReference type="PANTHER" id="PTHR43654:SF3">
    <property type="entry name" value="GLUTAMATE 5-KINASE"/>
    <property type="match status" value="1"/>
</dbReference>
<dbReference type="PIRSF" id="PIRSF000729">
    <property type="entry name" value="GK"/>
    <property type="match status" value="1"/>
</dbReference>
<dbReference type="InterPro" id="IPR036393">
    <property type="entry name" value="AceGlu_kinase-like_sf"/>
</dbReference>
<evidence type="ECO:0000256" key="2">
    <source>
        <dbReference type="ARBA" id="ARBA00022605"/>
    </source>
</evidence>
<dbReference type="GO" id="GO:1901607">
    <property type="term" value="P:alpha-amino acid biosynthetic process"/>
    <property type="evidence" value="ECO:0007669"/>
    <property type="project" value="UniProtKB-ARBA"/>
</dbReference>
<dbReference type="GO" id="GO:0003723">
    <property type="term" value="F:RNA binding"/>
    <property type="evidence" value="ECO:0007669"/>
    <property type="project" value="InterPro"/>
</dbReference>
<dbReference type="GO" id="GO:0005524">
    <property type="term" value="F:ATP binding"/>
    <property type="evidence" value="ECO:0007669"/>
    <property type="project" value="UniProtKB-KW"/>
</dbReference>
<dbReference type="OrthoDB" id="409889at2759"/>
<dbReference type="InterPro" id="IPR036974">
    <property type="entry name" value="PUA_sf"/>
</dbReference>
<keyword evidence="2" id="KW-0028">Amino-acid biosynthesis</keyword>
<protein>
    <submittedName>
        <fullName evidence="9">Glutamate 5-kinase</fullName>
    </submittedName>
</protein>
<dbReference type="InterPro" id="IPR001057">
    <property type="entry name" value="Glu/AcGlu_kinase"/>
</dbReference>
<dbReference type="Gene3D" id="2.30.130.10">
    <property type="entry name" value="PUA domain"/>
    <property type="match status" value="1"/>
</dbReference>
<comment type="caution">
    <text evidence="9">The sequence shown here is derived from an EMBL/GenBank/DDBJ whole genome shotgun (WGS) entry which is preliminary data.</text>
</comment>
<dbReference type="FunFam" id="3.40.1160.10:FF:000018">
    <property type="entry name" value="Glutamate 5-kinase"/>
    <property type="match status" value="1"/>
</dbReference>
<keyword evidence="3" id="KW-0641">Proline biosynthesis</keyword>
<dbReference type="InterPro" id="IPR011529">
    <property type="entry name" value="Glu_5kinase"/>
</dbReference>
<gene>
    <name evidence="9" type="ORF">LY90DRAFT_665772</name>
</gene>
<dbReference type="Pfam" id="PF00696">
    <property type="entry name" value="AA_kinase"/>
    <property type="match status" value="1"/>
</dbReference>
<evidence type="ECO:0000256" key="5">
    <source>
        <dbReference type="ARBA" id="ARBA00022741"/>
    </source>
</evidence>
<dbReference type="STRING" id="1754190.A0A1Y2EWL4"/>
<evidence type="ECO:0000256" key="6">
    <source>
        <dbReference type="ARBA" id="ARBA00022777"/>
    </source>
</evidence>
<evidence type="ECO:0000256" key="1">
    <source>
        <dbReference type="ARBA" id="ARBA00022490"/>
    </source>
</evidence>
<accession>A0A1Y2EWL4</accession>
<keyword evidence="5" id="KW-0547">Nucleotide-binding</keyword>
<dbReference type="NCBIfam" id="TIGR01027">
    <property type="entry name" value="proB"/>
    <property type="match status" value="1"/>
</dbReference>
<dbReference type="CDD" id="cd04242">
    <property type="entry name" value="AAK_G5K_ProB"/>
    <property type="match status" value="1"/>
</dbReference>
<keyword evidence="10" id="KW-1185">Reference proteome</keyword>
<dbReference type="AlphaFoldDB" id="A0A1Y2EWL4"/>
<keyword evidence="7" id="KW-0067">ATP-binding</keyword>
<organism evidence="9 10">
    <name type="scientific">Neocallimastix californiae</name>
    <dbReference type="NCBI Taxonomy" id="1754190"/>
    <lineage>
        <taxon>Eukaryota</taxon>
        <taxon>Fungi</taxon>
        <taxon>Fungi incertae sedis</taxon>
        <taxon>Chytridiomycota</taxon>
        <taxon>Chytridiomycota incertae sedis</taxon>
        <taxon>Neocallimastigomycetes</taxon>
        <taxon>Neocallimastigales</taxon>
        <taxon>Neocallimastigaceae</taxon>
        <taxon>Neocallimastix</taxon>
    </lineage>
</organism>
<sequence>MATENAPNKVDENINRSTKYKKGTYTIIIKIGTSSICDEHNYFPKLANLSMLVESIIELKKLGHRPVLVSSGAVGTGLRRLNFKQKPTKSRAKVQAIAAVGQGRLMSKYDTLFSNFNQPIAQVLLSRSDLTERFQYINACNTFNELLNMGVIPIVNENDTICNEHSRYGDNDTLSGITAGITNADFLFLLTDVDALYTDNPRINPEAKPIHVVKDLEELHVSISTPGSAIGTGGMSTKLVAADIASNAGCTTVIMNGKYPNNIVDIIKEASERESTNKEINPKIGTHFLPNDVLLNDREWWIRFGLAPLGQIQIKPECIKHLIEQKLKHRESSEKLDSIYPIDVEDTQDYFFPNQCISLTTIIKNNDTGKDEIVEVGRALSNYTSSEIQLIKGHDSCDIIKILGETGPKIRKSIVSKENIALSLNKRLLQLFDLF</sequence>
<dbReference type="GO" id="GO:0005829">
    <property type="term" value="C:cytosol"/>
    <property type="evidence" value="ECO:0007669"/>
    <property type="project" value="TreeGrafter"/>
</dbReference>
<reference evidence="9 10" key="1">
    <citation type="submission" date="2016-08" db="EMBL/GenBank/DDBJ databases">
        <title>A Parts List for Fungal Cellulosomes Revealed by Comparative Genomics.</title>
        <authorList>
            <consortium name="DOE Joint Genome Institute"/>
            <person name="Haitjema C.H."/>
            <person name="Gilmore S.P."/>
            <person name="Henske J.K."/>
            <person name="Solomon K.V."/>
            <person name="De Groot R."/>
            <person name="Kuo A."/>
            <person name="Mondo S.J."/>
            <person name="Salamov A.A."/>
            <person name="Labutti K."/>
            <person name="Zhao Z."/>
            <person name="Chiniquy J."/>
            <person name="Barry K."/>
            <person name="Brewer H.M."/>
            <person name="Purvine S.O."/>
            <person name="Wright A.T."/>
            <person name="Boxma B."/>
            <person name="Van Alen T."/>
            <person name="Hackstein J.H."/>
            <person name="Baker S.E."/>
            <person name="Grigoriev I.V."/>
            <person name="O'Malley M.A."/>
        </authorList>
    </citation>
    <scope>NUCLEOTIDE SEQUENCE [LARGE SCALE GENOMIC DNA]</scope>
    <source>
        <strain evidence="9 10">G1</strain>
    </source>
</reference>
<name>A0A1Y2EWL4_9FUNG</name>
<dbReference type="Gene3D" id="3.40.1160.10">
    <property type="entry name" value="Acetylglutamate kinase-like"/>
    <property type="match status" value="2"/>
</dbReference>
<evidence type="ECO:0000313" key="10">
    <source>
        <dbReference type="Proteomes" id="UP000193920"/>
    </source>
</evidence>
<dbReference type="PROSITE" id="PS00902">
    <property type="entry name" value="GLUTAMATE_5_KINASE"/>
    <property type="match status" value="1"/>
</dbReference>
<dbReference type="InterPro" id="IPR001048">
    <property type="entry name" value="Asp/Glu/Uridylate_kinase"/>
</dbReference>
<keyword evidence="1" id="KW-0963">Cytoplasm</keyword>
<dbReference type="Proteomes" id="UP000193920">
    <property type="component" value="Unassembled WGS sequence"/>
</dbReference>
<dbReference type="EMBL" id="MCOG01000024">
    <property type="protein sequence ID" value="ORY75897.1"/>
    <property type="molecule type" value="Genomic_DNA"/>
</dbReference>